<feature type="signal peptide" evidence="1">
    <location>
        <begin position="1"/>
        <end position="21"/>
    </location>
</feature>
<reference evidence="2 3" key="1">
    <citation type="submission" date="2009-08" db="EMBL/GenBank/DDBJ databases">
        <title>The draft genome of Rhodobacter sp. SW2.</title>
        <authorList>
            <consortium name="US DOE Joint Genome Institute (JGI-PGF)"/>
            <person name="Lucas S."/>
            <person name="Copeland A."/>
            <person name="Lapidus A."/>
            <person name="Glavina del Rio T."/>
            <person name="Tice H."/>
            <person name="Bruce D."/>
            <person name="Goodwin L."/>
            <person name="Pitluck S."/>
            <person name="Larimer F."/>
            <person name="Land M.L."/>
            <person name="Hauser L."/>
            <person name="Emerson D."/>
        </authorList>
    </citation>
    <scope>NUCLEOTIDE SEQUENCE [LARGE SCALE GENOMIC DNA]</scope>
    <source>
        <strain evidence="2 3">SW2</strain>
    </source>
</reference>
<accession>C8S583</accession>
<organism evidence="2 3">
    <name type="scientific">Rhodobacter ferrooxidans</name>
    <dbReference type="NCBI Taxonomy" id="371731"/>
    <lineage>
        <taxon>Bacteria</taxon>
        <taxon>Pseudomonadati</taxon>
        <taxon>Pseudomonadota</taxon>
        <taxon>Alphaproteobacteria</taxon>
        <taxon>Rhodobacterales</taxon>
        <taxon>Rhodobacter group</taxon>
        <taxon>Rhodobacter</taxon>
    </lineage>
</organism>
<dbReference type="Proteomes" id="UP000010121">
    <property type="component" value="Unassembled WGS sequence"/>
</dbReference>
<proteinExistence type="predicted"/>
<name>C8S583_9RHOB</name>
<feature type="chain" id="PRO_5002991504" evidence="1">
    <location>
        <begin position="22"/>
        <end position="213"/>
    </location>
</feature>
<evidence type="ECO:0000313" key="3">
    <source>
        <dbReference type="Proteomes" id="UP000010121"/>
    </source>
</evidence>
<evidence type="ECO:0000313" key="2">
    <source>
        <dbReference type="EMBL" id="EEW23879.1"/>
    </source>
</evidence>
<dbReference type="EMBL" id="ACYY01000031">
    <property type="protein sequence ID" value="EEW23879.1"/>
    <property type="molecule type" value="Genomic_DNA"/>
</dbReference>
<evidence type="ECO:0000256" key="1">
    <source>
        <dbReference type="SAM" id="SignalP"/>
    </source>
</evidence>
<dbReference type="AlphaFoldDB" id="C8S583"/>
<dbReference type="eggNOG" id="ENOG50331NY">
    <property type="taxonomic scope" value="Bacteria"/>
</dbReference>
<dbReference type="OrthoDB" id="5801444at2"/>
<dbReference type="STRING" id="371731.Rsw2DRAFT_3211"/>
<gene>
    <name evidence="2" type="ORF">Rsw2DRAFT_3211</name>
</gene>
<comment type="caution">
    <text evidence="2">The sequence shown here is derived from an EMBL/GenBank/DDBJ whole genome shotgun (WGS) entry which is preliminary data.</text>
</comment>
<protein>
    <submittedName>
        <fullName evidence="2">Uncharacterized protein</fullName>
    </submittedName>
</protein>
<keyword evidence="3" id="KW-1185">Reference proteome</keyword>
<dbReference type="RefSeq" id="WP_008032850.1">
    <property type="nucleotide sequence ID" value="NZ_ACYY01000031.1"/>
</dbReference>
<keyword evidence="1" id="KW-0732">Signal</keyword>
<sequence>MRHLRWILGLGLALCATPLVAGETYDLLFKPAALDGVSQAGGLDYASAVVIDGKPAPAAQLTLRLAPEGMVDLALMQGTAMQGGGSYPASVGNPVIMYFLETALRDMAAQSGGSPFYIRNRIKESLLTEAEILPVTLHYGDADIAARRITLHPFAQDEARARMGAFADLALAVTVSPDIPGWYYALEASTPAVGAVPGYSNALTLMAAPAGEP</sequence>